<proteinExistence type="predicted"/>
<dbReference type="EMBL" id="APPQ01000020">
    <property type="protein sequence ID" value="ENV45217.1"/>
    <property type="molecule type" value="Genomic_DNA"/>
</dbReference>
<comment type="caution">
    <text evidence="1">The sequence shown here is derived from an EMBL/GenBank/DDBJ whole genome shotgun (WGS) entry which is preliminary data.</text>
</comment>
<name>N8Z808_9GAMM</name>
<protein>
    <submittedName>
        <fullName evidence="1">Uncharacterized protein</fullName>
    </submittedName>
</protein>
<accession>N8Z808</accession>
<dbReference type="Proteomes" id="UP000018440">
    <property type="component" value="Unassembled WGS sequence"/>
</dbReference>
<sequence length="383" mass="45621">MNTNTNHFNIKKMTINQSEFLQNFKKLDVASRNLLRPILFDPNQDQIKVLNKFRKLYQYKDLVKIYNALTKIEDYERKVIPDHFPTTAQVYDDFQRLKCIEFKKQVKIVELLALQNKNKLNDFFKKIDGLNKLIITKKYKESDSEIEKIYQKFGYSHFLLRKILLIKELNNDKNNLNFVQKFISEYNSTGRNLIISSLQQCYQIDIDYLGLKKSIINRHEKSLFCKHISEIPFTYLQSHNLEEINEKLLSNIQSSLIDGLFFLKYNNNFLNLKDLDTIENVISIENPSIDLNDLAKFYINNYETDSEDIFYKHSSAWYEIDDIYKYRILNDNFYSESMGKIEIKERLHIINEWIANLSLDELSISQSLTKHNRSLAKVKNCLY</sequence>
<gene>
    <name evidence="1" type="ORF">F955_00887</name>
</gene>
<evidence type="ECO:0000313" key="1">
    <source>
        <dbReference type="EMBL" id="ENV45217.1"/>
    </source>
</evidence>
<organism evidence="1 2">
    <name type="scientific">Acinetobacter schindleri CIP 107287</name>
    <dbReference type="NCBI Taxonomy" id="1217988"/>
    <lineage>
        <taxon>Bacteria</taxon>
        <taxon>Pseudomonadati</taxon>
        <taxon>Pseudomonadota</taxon>
        <taxon>Gammaproteobacteria</taxon>
        <taxon>Moraxellales</taxon>
        <taxon>Moraxellaceae</taxon>
        <taxon>Acinetobacter</taxon>
    </lineage>
</organism>
<dbReference type="PATRIC" id="fig|1217988.3.peg.855"/>
<dbReference type="HOGENOM" id="CLU_720856_0_0_6"/>
<evidence type="ECO:0000313" key="2">
    <source>
        <dbReference type="Proteomes" id="UP000018440"/>
    </source>
</evidence>
<dbReference type="RefSeq" id="WP_004891453.1">
    <property type="nucleotide sequence ID" value="NZ_KB849575.1"/>
</dbReference>
<dbReference type="AlphaFoldDB" id="N8Z808"/>
<reference evidence="1 2" key="1">
    <citation type="submission" date="2013-02" db="EMBL/GenBank/DDBJ databases">
        <title>The Genome Sequence of Acinetobacter schindleri CIP 107287.</title>
        <authorList>
            <consortium name="The Broad Institute Genome Sequencing Platform"/>
            <consortium name="The Broad Institute Genome Sequencing Center for Infectious Disease"/>
            <person name="Cerqueira G."/>
            <person name="Feldgarden M."/>
            <person name="Courvalin P."/>
            <person name="Perichon B."/>
            <person name="Grillot-Courvalin C."/>
            <person name="Clermont D."/>
            <person name="Rocha E."/>
            <person name="Yoon E.-J."/>
            <person name="Nemec A."/>
            <person name="Walker B."/>
            <person name="Young S.K."/>
            <person name="Zeng Q."/>
            <person name="Gargeya S."/>
            <person name="Fitzgerald M."/>
            <person name="Haas B."/>
            <person name="Abouelleil A."/>
            <person name="Alvarado L."/>
            <person name="Arachchi H.M."/>
            <person name="Berlin A.M."/>
            <person name="Chapman S.B."/>
            <person name="Dewar J."/>
            <person name="Goldberg J."/>
            <person name="Griggs A."/>
            <person name="Gujja S."/>
            <person name="Hansen M."/>
            <person name="Howarth C."/>
            <person name="Imamovic A."/>
            <person name="Larimer J."/>
            <person name="McCowan C."/>
            <person name="Murphy C."/>
            <person name="Neiman D."/>
            <person name="Pearson M."/>
            <person name="Priest M."/>
            <person name="Roberts A."/>
            <person name="Saif S."/>
            <person name="Shea T."/>
            <person name="Sisk P."/>
            <person name="Sykes S."/>
            <person name="Wortman J."/>
            <person name="Nusbaum C."/>
            <person name="Birren B."/>
        </authorList>
    </citation>
    <scope>NUCLEOTIDE SEQUENCE [LARGE SCALE GENOMIC DNA]</scope>
    <source>
        <strain evidence="1 2">CIP 107287</strain>
    </source>
</reference>